<evidence type="ECO:0000313" key="1">
    <source>
        <dbReference type="EMBL" id="EPE24291.1"/>
    </source>
</evidence>
<dbReference type="RefSeq" id="XP_008088379.1">
    <property type="nucleotide sequence ID" value="XM_008090188.1"/>
</dbReference>
<dbReference type="GeneID" id="19467192"/>
<dbReference type="Proteomes" id="UP000016922">
    <property type="component" value="Unassembled WGS sequence"/>
</dbReference>
<sequence length="137" mass="14790">MSSQTWHVPVKLGLNPPVHFASPGSADINFPAGLRHLCHKGPQAEISYVLNNWPPSLGSLSNSPSVYRPAQCSAALAGRIAVLEDLFAHGCPLFNEDGDETVSKAATEGAVRRENTTVLEFLLEKGWDSRVRTLVVV</sequence>
<dbReference type="EMBL" id="KE145373">
    <property type="protein sequence ID" value="EPE24291.1"/>
    <property type="molecule type" value="Genomic_DNA"/>
</dbReference>
<dbReference type="AlphaFoldDB" id="S3CWW5"/>
<keyword evidence="2" id="KW-1185">Reference proteome</keyword>
<dbReference type="OrthoDB" id="539213at2759"/>
<protein>
    <recommendedName>
        <fullName evidence="3">Ankyrin repeat-containing protein</fullName>
    </recommendedName>
</protein>
<accession>S3CWW5</accession>
<gene>
    <name evidence="1" type="ORF">GLAREA_08142</name>
</gene>
<proteinExistence type="predicted"/>
<evidence type="ECO:0000313" key="2">
    <source>
        <dbReference type="Proteomes" id="UP000016922"/>
    </source>
</evidence>
<organism evidence="1 2">
    <name type="scientific">Glarea lozoyensis (strain ATCC 20868 / MF5171)</name>
    <dbReference type="NCBI Taxonomy" id="1116229"/>
    <lineage>
        <taxon>Eukaryota</taxon>
        <taxon>Fungi</taxon>
        <taxon>Dikarya</taxon>
        <taxon>Ascomycota</taxon>
        <taxon>Pezizomycotina</taxon>
        <taxon>Leotiomycetes</taxon>
        <taxon>Helotiales</taxon>
        <taxon>Helotiaceae</taxon>
        <taxon>Glarea</taxon>
    </lineage>
</organism>
<name>S3CWW5_GLAL2</name>
<evidence type="ECO:0008006" key="3">
    <source>
        <dbReference type="Google" id="ProtNLM"/>
    </source>
</evidence>
<dbReference type="HOGENOM" id="CLU_1865312_0_0_1"/>
<reference evidence="1 2" key="1">
    <citation type="journal article" date="2013" name="BMC Genomics">
        <title>Genomics-driven discovery of the pneumocandin biosynthetic gene cluster in the fungus Glarea lozoyensis.</title>
        <authorList>
            <person name="Chen L."/>
            <person name="Yue Q."/>
            <person name="Zhang X."/>
            <person name="Xiang M."/>
            <person name="Wang C."/>
            <person name="Li S."/>
            <person name="Che Y."/>
            <person name="Ortiz-Lopez F.J."/>
            <person name="Bills G.F."/>
            <person name="Liu X."/>
            <person name="An Z."/>
        </authorList>
    </citation>
    <scope>NUCLEOTIDE SEQUENCE [LARGE SCALE GENOMIC DNA]</scope>
    <source>
        <strain evidence="2">ATCC 20868 / MF5171</strain>
    </source>
</reference>
<dbReference type="KEGG" id="glz:GLAREA_08142"/>